<dbReference type="AlphaFoldDB" id="A0A5J4T8M3"/>
<accession>A0A5J4T8M3</accession>
<evidence type="ECO:0000256" key="1">
    <source>
        <dbReference type="PROSITE-ProRule" id="PRU00176"/>
    </source>
</evidence>
<dbReference type="InterPro" id="IPR012677">
    <property type="entry name" value="Nucleotide-bd_a/b_plait_sf"/>
</dbReference>
<protein>
    <recommendedName>
        <fullName evidence="2">RRM domain-containing protein</fullName>
    </recommendedName>
</protein>
<evidence type="ECO:0000313" key="3">
    <source>
        <dbReference type="EMBL" id="KAA6353735.1"/>
    </source>
</evidence>
<feature type="non-terminal residue" evidence="3">
    <location>
        <position position="101"/>
    </location>
</feature>
<keyword evidence="1" id="KW-0694">RNA-binding</keyword>
<gene>
    <name evidence="3" type="ORF">EZS28_050738</name>
</gene>
<dbReference type="InterPro" id="IPR000504">
    <property type="entry name" value="RRM_dom"/>
</dbReference>
<sequence length="101" mass="11052">MTQFGVKVSWEGGQASLQDLKDCFQPMRGYMNIRMYRAAPGSIGGKAFVSFRSKQDAENALTAQGLVIGGSVIDVPQVPIPQDQNLDKKTLHITNINPRTT</sequence>
<proteinExistence type="predicted"/>
<evidence type="ECO:0000313" key="4">
    <source>
        <dbReference type="Proteomes" id="UP000324800"/>
    </source>
</evidence>
<dbReference type="InterPro" id="IPR035979">
    <property type="entry name" value="RBD_domain_sf"/>
</dbReference>
<dbReference type="PROSITE" id="PS50102">
    <property type="entry name" value="RRM"/>
    <property type="match status" value="1"/>
</dbReference>
<name>A0A5J4T8M3_9EUKA</name>
<dbReference type="EMBL" id="SNRW01037543">
    <property type="protein sequence ID" value="KAA6353735.1"/>
    <property type="molecule type" value="Genomic_DNA"/>
</dbReference>
<reference evidence="3 4" key="1">
    <citation type="submission" date="2019-03" db="EMBL/GenBank/DDBJ databases">
        <title>Single cell metagenomics reveals metabolic interactions within the superorganism composed of flagellate Streblomastix strix and complex community of Bacteroidetes bacteria on its surface.</title>
        <authorList>
            <person name="Treitli S.C."/>
            <person name="Kolisko M."/>
            <person name="Husnik F."/>
            <person name="Keeling P."/>
            <person name="Hampl V."/>
        </authorList>
    </citation>
    <scope>NUCLEOTIDE SEQUENCE [LARGE SCALE GENOMIC DNA]</scope>
    <source>
        <strain evidence="3">ST1C</strain>
    </source>
</reference>
<dbReference type="SUPFAM" id="SSF54928">
    <property type="entry name" value="RNA-binding domain, RBD"/>
    <property type="match status" value="1"/>
</dbReference>
<dbReference type="CDD" id="cd00590">
    <property type="entry name" value="RRM_SF"/>
    <property type="match status" value="1"/>
</dbReference>
<dbReference type="GO" id="GO:0003723">
    <property type="term" value="F:RNA binding"/>
    <property type="evidence" value="ECO:0007669"/>
    <property type="project" value="UniProtKB-UniRule"/>
</dbReference>
<comment type="caution">
    <text evidence="3">The sequence shown here is derived from an EMBL/GenBank/DDBJ whole genome shotgun (WGS) entry which is preliminary data.</text>
</comment>
<dbReference type="Pfam" id="PF00076">
    <property type="entry name" value="RRM_1"/>
    <property type="match status" value="1"/>
</dbReference>
<dbReference type="Gene3D" id="3.30.70.330">
    <property type="match status" value="1"/>
</dbReference>
<organism evidence="3 4">
    <name type="scientific">Streblomastix strix</name>
    <dbReference type="NCBI Taxonomy" id="222440"/>
    <lineage>
        <taxon>Eukaryota</taxon>
        <taxon>Metamonada</taxon>
        <taxon>Preaxostyla</taxon>
        <taxon>Oxymonadida</taxon>
        <taxon>Streblomastigidae</taxon>
        <taxon>Streblomastix</taxon>
    </lineage>
</organism>
<feature type="domain" description="RRM" evidence="2">
    <location>
        <begin position="1"/>
        <end position="75"/>
    </location>
</feature>
<evidence type="ECO:0000259" key="2">
    <source>
        <dbReference type="PROSITE" id="PS50102"/>
    </source>
</evidence>
<dbReference type="Proteomes" id="UP000324800">
    <property type="component" value="Unassembled WGS sequence"/>
</dbReference>